<evidence type="ECO:0000259" key="1">
    <source>
        <dbReference type="Pfam" id="PF12680"/>
    </source>
</evidence>
<dbReference type="Pfam" id="PF12680">
    <property type="entry name" value="SnoaL_2"/>
    <property type="match status" value="1"/>
</dbReference>
<dbReference type="Gene3D" id="3.10.450.50">
    <property type="match status" value="1"/>
</dbReference>
<feature type="domain" description="SnoaL-like" evidence="1">
    <location>
        <begin position="9"/>
        <end position="109"/>
    </location>
</feature>
<dbReference type="InterPro" id="IPR032710">
    <property type="entry name" value="NTF2-like_dom_sf"/>
</dbReference>
<evidence type="ECO:0000313" key="2">
    <source>
        <dbReference type="EMBL" id="AEL26258.1"/>
    </source>
</evidence>
<organism evidence="2 3">
    <name type="scientific">Cyclobacterium marinum (strain ATCC 25205 / DSM 745 / LMG 13164 / NCIMB 1802)</name>
    <name type="common">Flectobacillus marinus</name>
    <dbReference type="NCBI Taxonomy" id="880070"/>
    <lineage>
        <taxon>Bacteria</taxon>
        <taxon>Pseudomonadati</taxon>
        <taxon>Bacteroidota</taxon>
        <taxon>Cytophagia</taxon>
        <taxon>Cytophagales</taxon>
        <taxon>Cyclobacteriaceae</taxon>
        <taxon>Cyclobacterium</taxon>
    </lineage>
</organism>
<dbReference type="HOGENOM" id="CLU_120970_0_0_10"/>
<dbReference type="OrthoDB" id="391735at2"/>
<reference evidence="3" key="1">
    <citation type="submission" date="2011-07" db="EMBL/GenBank/DDBJ databases">
        <title>The complete genome of Cyclobacterium marinum DSM 745.</title>
        <authorList>
            <person name="Lucas S."/>
            <person name="Han J."/>
            <person name="Lapidus A."/>
            <person name="Bruce D."/>
            <person name="Goodwin L."/>
            <person name="Pitluck S."/>
            <person name="Peters L."/>
            <person name="Kyrpides N."/>
            <person name="Mavromatis K."/>
            <person name="Ivanova N."/>
            <person name="Ovchinnikova G."/>
            <person name="Chertkov O."/>
            <person name="Detter J.C."/>
            <person name="Tapia R."/>
            <person name="Han C."/>
            <person name="Land M."/>
            <person name="Hauser L."/>
            <person name="Markowitz V."/>
            <person name="Cheng J.-F."/>
            <person name="Hugenholtz P."/>
            <person name="Woyke T."/>
            <person name="Wu D."/>
            <person name="Tindall B."/>
            <person name="Schuetze A."/>
            <person name="Brambilla E."/>
            <person name="Klenk H.-P."/>
            <person name="Eisen J.A."/>
        </authorList>
    </citation>
    <scope>NUCLEOTIDE SEQUENCE [LARGE SCALE GENOMIC DNA]</scope>
    <source>
        <strain evidence="3">ATCC 25205 / DSM 745 / LMG 13164 / NCIMB 1802</strain>
    </source>
</reference>
<gene>
    <name evidence="2" type="ordered locus">Cycma_2519</name>
</gene>
<name>G0IW38_CYCMS</name>
<sequence length="160" mass="18267">MDNKALLNKFYTSFIKGDSQAMGECYHTDVVFKDPVFGTLKGARACKMWEMLLTSKKGELKVSYKIARVSDKKGKVNWVAEYHFGKNNRKVINNVSGEFKFEDGKIIEHIDTFNLWKWSKQAMGTLGYLIGWTPLMKKKIQKSTNKKLNNFIAGQGSKAN</sequence>
<keyword evidence="3" id="KW-1185">Reference proteome</keyword>
<dbReference type="Proteomes" id="UP000001635">
    <property type="component" value="Chromosome"/>
</dbReference>
<protein>
    <recommendedName>
        <fullName evidence="1">SnoaL-like domain-containing protein</fullName>
    </recommendedName>
</protein>
<dbReference type="STRING" id="880070.Cycma_2519"/>
<proteinExistence type="predicted"/>
<dbReference type="EMBL" id="CP002955">
    <property type="protein sequence ID" value="AEL26258.1"/>
    <property type="molecule type" value="Genomic_DNA"/>
</dbReference>
<evidence type="ECO:0000313" key="3">
    <source>
        <dbReference type="Proteomes" id="UP000001635"/>
    </source>
</evidence>
<dbReference type="SUPFAM" id="SSF54427">
    <property type="entry name" value="NTF2-like"/>
    <property type="match status" value="1"/>
</dbReference>
<dbReference type="KEGG" id="cmr:Cycma_2519"/>
<dbReference type="InterPro" id="IPR037401">
    <property type="entry name" value="SnoaL-like"/>
</dbReference>
<accession>G0IW38</accession>
<dbReference type="AlphaFoldDB" id="G0IW38"/>
<dbReference type="RefSeq" id="WP_014020551.1">
    <property type="nucleotide sequence ID" value="NC_015914.1"/>
</dbReference>
<dbReference type="eggNOG" id="COG3631">
    <property type="taxonomic scope" value="Bacteria"/>
</dbReference>